<dbReference type="Proteomes" id="UP000299102">
    <property type="component" value="Unassembled WGS sequence"/>
</dbReference>
<name>A0A4C1YVS9_EUMVA</name>
<accession>A0A4C1YVS9</accession>
<evidence type="ECO:0000313" key="1">
    <source>
        <dbReference type="EMBL" id="GBP80396.1"/>
    </source>
</evidence>
<organism evidence="1 2">
    <name type="scientific">Eumeta variegata</name>
    <name type="common">Bagworm moth</name>
    <name type="synonym">Eumeta japonica</name>
    <dbReference type="NCBI Taxonomy" id="151549"/>
    <lineage>
        <taxon>Eukaryota</taxon>
        <taxon>Metazoa</taxon>
        <taxon>Ecdysozoa</taxon>
        <taxon>Arthropoda</taxon>
        <taxon>Hexapoda</taxon>
        <taxon>Insecta</taxon>
        <taxon>Pterygota</taxon>
        <taxon>Neoptera</taxon>
        <taxon>Endopterygota</taxon>
        <taxon>Lepidoptera</taxon>
        <taxon>Glossata</taxon>
        <taxon>Ditrysia</taxon>
        <taxon>Tineoidea</taxon>
        <taxon>Psychidae</taxon>
        <taxon>Oiketicinae</taxon>
        <taxon>Eumeta</taxon>
    </lineage>
</organism>
<dbReference type="AlphaFoldDB" id="A0A4C1YVS9"/>
<gene>
    <name evidence="1" type="ORF">EVAR_44630_1</name>
</gene>
<dbReference type="EMBL" id="BGZK01001460">
    <property type="protein sequence ID" value="GBP80396.1"/>
    <property type="molecule type" value="Genomic_DNA"/>
</dbReference>
<keyword evidence="2" id="KW-1185">Reference proteome</keyword>
<comment type="caution">
    <text evidence="1">The sequence shown here is derived from an EMBL/GenBank/DDBJ whole genome shotgun (WGS) entry which is preliminary data.</text>
</comment>
<sequence length="107" mass="11773">MLSKSDPDVVVTFATAALAVPSPHKAGMEGLRFKPLHQKQKIKGGFSAVLESRACLRKDASHFCVYSLDPPFQSHEHFLVGQWTYMEQTLFLSVCTLTATSATSVFP</sequence>
<evidence type="ECO:0000313" key="2">
    <source>
        <dbReference type="Proteomes" id="UP000299102"/>
    </source>
</evidence>
<proteinExistence type="predicted"/>
<protein>
    <submittedName>
        <fullName evidence="1">Uncharacterized protein</fullName>
    </submittedName>
</protein>
<reference evidence="1 2" key="1">
    <citation type="journal article" date="2019" name="Commun. Biol.">
        <title>The bagworm genome reveals a unique fibroin gene that provides high tensile strength.</title>
        <authorList>
            <person name="Kono N."/>
            <person name="Nakamura H."/>
            <person name="Ohtoshi R."/>
            <person name="Tomita M."/>
            <person name="Numata K."/>
            <person name="Arakawa K."/>
        </authorList>
    </citation>
    <scope>NUCLEOTIDE SEQUENCE [LARGE SCALE GENOMIC DNA]</scope>
</reference>